<protein>
    <submittedName>
        <fullName evidence="6">TetR/AcrR family transcriptional regulator</fullName>
    </submittedName>
</protein>
<evidence type="ECO:0000313" key="7">
    <source>
        <dbReference type="Proteomes" id="UP001501509"/>
    </source>
</evidence>
<dbReference type="InterPro" id="IPR001647">
    <property type="entry name" value="HTH_TetR"/>
</dbReference>
<keyword evidence="2 4" id="KW-0238">DNA-binding</keyword>
<evidence type="ECO:0000256" key="2">
    <source>
        <dbReference type="ARBA" id="ARBA00023125"/>
    </source>
</evidence>
<comment type="caution">
    <text evidence="6">The sequence shown here is derived from an EMBL/GenBank/DDBJ whole genome shotgun (WGS) entry which is preliminary data.</text>
</comment>
<evidence type="ECO:0000313" key="6">
    <source>
        <dbReference type="EMBL" id="GAA2602744.1"/>
    </source>
</evidence>
<keyword evidence="1" id="KW-0805">Transcription regulation</keyword>
<feature type="DNA-binding region" description="H-T-H motif" evidence="4">
    <location>
        <begin position="34"/>
        <end position="53"/>
    </location>
</feature>
<name>A0ABP6C7D5_9ACTN</name>
<keyword evidence="3" id="KW-0804">Transcription</keyword>
<sequence length="238" mass="27362">MVESRRDRLRAATMREISETARRILVDQGPEAVTLRAIARDMGMTAPALYRYFDSHGELLRHLVGDIFTELTEELHRDIKTVPDGDLSGKFLAASRCFRRWSLGHRREYALLFGAPLPGFGHKEQADFAEECARRFGRTFLALFLELWHKRRFPVPPDEEIDPGLREQLRRYRDEALAVDLPLGVIQQFLQCWVRLQGGVSLEVFGHLDFALDDPEPIFELTMIEIGQGLGLEYSPPR</sequence>
<dbReference type="SUPFAM" id="SSF48498">
    <property type="entry name" value="Tetracyclin repressor-like, C-terminal domain"/>
    <property type="match status" value="1"/>
</dbReference>
<dbReference type="Proteomes" id="UP001501509">
    <property type="component" value="Unassembled WGS sequence"/>
</dbReference>
<dbReference type="InterPro" id="IPR036271">
    <property type="entry name" value="Tet_transcr_reg_TetR-rel_C_sf"/>
</dbReference>
<dbReference type="Pfam" id="PF13305">
    <property type="entry name" value="TetR_C_33"/>
    <property type="match status" value="1"/>
</dbReference>
<accession>A0ABP6C7D5</accession>
<dbReference type="PROSITE" id="PS50977">
    <property type="entry name" value="HTH_TETR_2"/>
    <property type="match status" value="1"/>
</dbReference>
<reference evidence="7" key="1">
    <citation type="journal article" date="2019" name="Int. J. Syst. Evol. Microbiol.">
        <title>The Global Catalogue of Microorganisms (GCM) 10K type strain sequencing project: providing services to taxonomists for standard genome sequencing and annotation.</title>
        <authorList>
            <consortium name="The Broad Institute Genomics Platform"/>
            <consortium name="The Broad Institute Genome Sequencing Center for Infectious Disease"/>
            <person name="Wu L."/>
            <person name="Ma J."/>
        </authorList>
    </citation>
    <scope>NUCLEOTIDE SEQUENCE [LARGE SCALE GENOMIC DNA]</scope>
    <source>
        <strain evidence="7">JCM 6833</strain>
    </source>
</reference>
<dbReference type="PANTHER" id="PTHR30055">
    <property type="entry name" value="HTH-TYPE TRANSCRIPTIONAL REGULATOR RUTR"/>
    <property type="match status" value="1"/>
</dbReference>
<organism evidence="6 7">
    <name type="scientific">Actinomadura fulvescens</name>
    <dbReference type="NCBI Taxonomy" id="46160"/>
    <lineage>
        <taxon>Bacteria</taxon>
        <taxon>Bacillati</taxon>
        <taxon>Actinomycetota</taxon>
        <taxon>Actinomycetes</taxon>
        <taxon>Streptosporangiales</taxon>
        <taxon>Thermomonosporaceae</taxon>
        <taxon>Actinomadura</taxon>
    </lineage>
</organism>
<dbReference type="Pfam" id="PF00440">
    <property type="entry name" value="TetR_N"/>
    <property type="match status" value="1"/>
</dbReference>
<dbReference type="Gene3D" id="1.10.357.10">
    <property type="entry name" value="Tetracycline Repressor, domain 2"/>
    <property type="match status" value="1"/>
</dbReference>
<dbReference type="InterPro" id="IPR025996">
    <property type="entry name" value="MT1864/Rv1816-like_C"/>
</dbReference>
<dbReference type="InterPro" id="IPR009057">
    <property type="entry name" value="Homeodomain-like_sf"/>
</dbReference>
<feature type="domain" description="HTH tetR-type" evidence="5">
    <location>
        <begin position="11"/>
        <end position="71"/>
    </location>
</feature>
<keyword evidence="7" id="KW-1185">Reference proteome</keyword>
<evidence type="ECO:0000256" key="1">
    <source>
        <dbReference type="ARBA" id="ARBA00023015"/>
    </source>
</evidence>
<evidence type="ECO:0000259" key="5">
    <source>
        <dbReference type="PROSITE" id="PS50977"/>
    </source>
</evidence>
<evidence type="ECO:0000256" key="3">
    <source>
        <dbReference type="ARBA" id="ARBA00023163"/>
    </source>
</evidence>
<evidence type="ECO:0000256" key="4">
    <source>
        <dbReference type="PROSITE-ProRule" id="PRU00335"/>
    </source>
</evidence>
<dbReference type="SUPFAM" id="SSF46689">
    <property type="entry name" value="Homeodomain-like"/>
    <property type="match status" value="1"/>
</dbReference>
<dbReference type="PANTHER" id="PTHR30055:SF234">
    <property type="entry name" value="HTH-TYPE TRANSCRIPTIONAL REGULATOR BETI"/>
    <property type="match status" value="1"/>
</dbReference>
<dbReference type="EMBL" id="BAAATD010000005">
    <property type="protein sequence ID" value="GAA2602744.1"/>
    <property type="molecule type" value="Genomic_DNA"/>
</dbReference>
<dbReference type="RefSeq" id="WP_344543061.1">
    <property type="nucleotide sequence ID" value="NZ_BAAATD010000005.1"/>
</dbReference>
<dbReference type="InterPro" id="IPR050109">
    <property type="entry name" value="HTH-type_TetR-like_transc_reg"/>
</dbReference>
<gene>
    <name evidence="6" type="ORF">GCM10010411_40730</name>
</gene>
<proteinExistence type="predicted"/>